<dbReference type="RefSeq" id="WP_125386966.1">
    <property type="nucleotide sequence ID" value="NZ_RJNW01000008.1"/>
</dbReference>
<gene>
    <name evidence="1" type="ORF">D8849_09570</name>
</gene>
<sequence>MQDESVYGLVYKAIREERVFTQKEAAGTTVTPHFLRQFEQRKSRITIQKFEEILSNIGIDKETFDSLKTQMFPTEFHKLQALPLIRYSKKQTEYHSIRTADYYIACLRTAIKHYSVNGYYDKAENLAMKTLEVINAFPLLSTKMIEIINISMERANNFLRQDDIRGLELAKHIFASLNNFEKIYPNQLLTQMREDFFVTVTQLNHTGQPLDI</sequence>
<name>A0A3R9INC5_STRMT</name>
<dbReference type="InterPro" id="IPR001387">
    <property type="entry name" value="Cro/C1-type_HTH"/>
</dbReference>
<comment type="caution">
    <text evidence="1">The sequence shown here is derived from an EMBL/GenBank/DDBJ whole genome shotgun (WGS) entry which is preliminary data.</text>
</comment>
<dbReference type="EMBL" id="RJNW01000008">
    <property type="protein sequence ID" value="RSI85244.1"/>
    <property type="molecule type" value="Genomic_DNA"/>
</dbReference>
<dbReference type="InterPro" id="IPR010982">
    <property type="entry name" value="Lambda_DNA-bd_dom_sf"/>
</dbReference>
<dbReference type="Proteomes" id="UP000278063">
    <property type="component" value="Unassembled WGS sequence"/>
</dbReference>
<accession>A0A3R9INC5</accession>
<dbReference type="SUPFAM" id="SSF47413">
    <property type="entry name" value="lambda repressor-like DNA-binding domains"/>
    <property type="match status" value="1"/>
</dbReference>
<organism evidence="1 2">
    <name type="scientific">Streptococcus mitis</name>
    <dbReference type="NCBI Taxonomy" id="28037"/>
    <lineage>
        <taxon>Bacteria</taxon>
        <taxon>Bacillati</taxon>
        <taxon>Bacillota</taxon>
        <taxon>Bacilli</taxon>
        <taxon>Lactobacillales</taxon>
        <taxon>Streptococcaceae</taxon>
        <taxon>Streptococcus</taxon>
        <taxon>Streptococcus mitis group</taxon>
    </lineage>
</organism>
<protein>
    <recommendedName>
        <fullName evidence="3">Transcriptional regulator</fullName>
    </recommendedName>
</protein>
<evidence type="ECO:0000313" key="1">
    <source>
        <dbReference type="EMBL" id="RSI85244.1"/>
    </source>
</evidence>
<dbReference type="CDD" id="cd00093">
    <property type="entry name" value="HTH_XRE"/>
    <property type="match status" value="1"/>
</dbReference>
<proteinExistence type="predicted"/>
<dbReference type="AlphaFoldDB" id="A0A3R9INC5"/>
<dbReference type="GO" id="GO:0003677">
    <property type="term" value="F:DNA binding"/>
    <property type="evidence" value="ECO:0007669"/>
    <property type="project" value="InterPro"/>
</dbReference>
<evidence type="ECO:0008006" key="3">
    <source>
        <dbReference type="Google" id="ProtNLM"/>
    </source>
</evidence>
<reference evidence="1 2" key="1">
    <citation type="submission" date="2018-11" db="EMBL/GenBank/DDBJ databases">
        <title>Species Designations Belie Phenotypic and Genotypic Heterogeneity in Oral Streptococci.</title>
        <authorList>
            <person name="Velsko I."/>
        </authorList>
    </citation>
    <scope>NUCLEOTIDE SEQUENCE [LARGE SCALE GENOMIC DNA]</scope>
    <source>
        <strain evidence="1 2">KLC01</strain>
    </source>
</reference>
<evidence type="ECO:0000313" key="2">
    <source>
        <dbReference type="Proteomes" id="UP000278063"/>
    </source>
</evidence>